<accession>A0A4Y1RN01</accession>
<gene>
    <name evidence="1" type="ORF">Prudu_017246</name>
</gene>
<dbReference type="AlphaFoldDB" id="A0A4Y1RN01"/>
<protein>
    <submittedName>
        <fullName evidence="1">Uncharacterized protein</fullName>
    </submittedName>
</protein>
<proteinExistence type="predicted"/>
<sequence>MFSDELQKQVSEGKVRVDGSKDVLTMALGPEHPGRLRGVGAGFPQGSISIYPNHRGLALTTVLKESLKVLLEEETKNGG</sequence>
<evidence type="ECO:0000313" key="1">
    <source>
        <dbReference type="EMBL" id="BBH05762.1"/>
    </source>
</evidence>
<name>A0A4Y1RN01_PRUDU</name>
<organism evidence="1">
    <name type="scientific">Prunus dulcis</name>
    <name type="common">Almond</name>
    <name type="synonym">Amygdalus dulcis</name>
    <dbReference type="NCBI Taxonomy" id="3755"/>
    <lineage>
        <taxon>Eukaryota</taxon>
        <taxon>Viridiplantae</taxon>
        <taxon>Streptophyta</taxon>
        <taxon>Embryophyta</taxon>
        <taxon>Tracheophyta</taxon>
        <taxon>Spermatophyta</taxon>
        <taxon>Magnoliopsida</taxon>
        <taxon>eudicotyledons</taxon>
        <taxon>Gunneridae</taxon>
        <taxon>Pentapetalae</taxon>
        <taxon>rosids</taxon>
        <taxon>fabids</taxon>
        <taxon>Rosales</taxon>
        <taxon>Rosaceae</taxon>
        <taxon>Amygdaloideae</taxon>
        <taxon>Amygdaleae</taxon>
        <taxon>Prunus</taxon>
    </lineage>
</organism>
<reference evidence="1" key="1">
    <citation type="journal article" date="2019" name="Science">
        <title>Mutation of a bHLH transcription factor allowed almond domestication.</title>
        <authorList>
            <person name="Sanchez-Perez R."/>
            <person name="Pavan S."/>
            <person name="Mazzeo R."/>
            <person name="Moldovan C."/>
            <person name="Aiese Cigliano R."/>
            <person name="Del Cueto J."/>
            <person name="Ricciardi F."/>
            <person name="Lotti C."/>
            <person name="Ricciardi L."/>
            <person name="Dicenta F."/>
            <person name="Lopez-Marques R.L."/>
            <person name="Lindberg Moller B."/>
        </authorList>
    </citation>
    <scope>NUCLEOTIDE SEQUENCE</scope>
</reference>
<dbReference type="EMBL" id="AP019302">
    <property type="protein sequence ID" value="BBH05762.1"/>
    <property type="molecule type" value="Genomic_DNA"/>
</dbReference>